<dbReference type="SUPFAM" id="SSF46785">
    <property type="entry name" value="Winged helix' DNA-binding domain"/>
    <property type="match status" value="1"/>
</dbReference>
<dbReference type="GO" id="GO:0045892">
    <property type="term" value="P:negative regulation of DNA-templated transcription"/>
    <property type="evidence" value="ECO:0007669"/>
    <property type="project" value="TreeGrafter"/>
</dbReference>
<organism evidence="6 7">
    <name type="scientific">Cellulomonas humilata</name>
    <dbReference type="NCBI Taxonomy" id="144055"/>
    <lineage>
        <taxon>Bacteria</taxon>
        <taxon>Bacillati</taxon>
        <taxon>Actinomycetota</taxon>
        <taxon>Actinomycetes</taxon>
        <taxon>Micrococcales</taxon>
        <taxon>Cellulomonadaceae</taxon>
        <taxon>Cellulomonas</taxon>
    </lineage>
</organism>
<dbReference type="InterPro" id="IPR005471">
    <property type="entry name" value="Tscrpt_reg_IclR_N"/>
</dbReference>
<dbReference type="PANTHER" id="PTHR30136">
    <property type="entry name" value="HELIX-TURN-HELIX TRANSCRIPTIONAL REGULATOR, ICLR FAMILY"/>
    <property type="match status" value="1"/>
</dbReference>
<dbReference type="InterPro" id="IPR036388">
    <property type="entry name" value="WH-like_DNA-bd_sf"/>
</dbReference>
<comment type="caution">
    <text evidence="6">The sequence shown here is derived from an EMBL/GenBank/DDBJ whole genome shotgun (WGS) entry which is preliminary data.</text>
</comment>
<dbReference type="Pfam" id="PF01614">
    <property type="entry name" value="IclR_C"/>
    <property type="match status" value="1"/>
</dbReference>
<evidence type="ECO:0000313" key="7">
    <source>
        <dbReference type="Proteomes" id="UP000565724"/>
    </source>
</evidence>
<evidence type="ECO:0000259" key="5">
    <source>
        <dbReference type="PROSITE" id="PS51078"/>
    </source>
</evidence>
<protein>
    <submittedName>
        <fullName evidence="6">IclR family transcriptional regulator</fullName>
    </submittedName>
</protein>
<accession>A0A7Y5ZZK7</accession>
<evidence type="ECO:0000313" key="6">
    <source>
        <dbReference type="EMBL" id="NUU16413.1"/>
    </source>
</evidence>
<sequence>MTTTIETSTVVAASASEKTLLVLEAALTHSRFTEVVHATGLAKATTHRILSTLTDRQFIAVAPDGSYLPGPKILSLAGRALERIDISAIARPFVDDLVAATHCTVHLGAVNGDEIVYLIRADSDKPYVMPSRVGLSVPMHSTGVGKVVLADRSNEDLARFVARAGLPARTPHTITTLEALQAEIDVVRRVGYALDREENVPGLGCVAAPVRDHTGRVAYGVSVSTLLLEHTLEQIEDMASMATDAAAKISAALGHQSVPHIPAHQGARPL</sequence>
<dbReference type="Proteomes" id="UP000565724">
    <property type="component" value="Unassembled WGS sequence"/>
</dbReference>
<evidence type="ECO:0000256" key="3">
    <source>
        <dbReference type="ARBA" id="ARBA00023163"/>
    </source>
</evidence>
<dbReference type="SMART" id="SM00346">
    <property type="entry name" value="HTH_ICLR"/>
    <property type="match status" value="1"/>
</dbReference>
<evidence type="ECO:0000259" key="4">
    <source>
        <dbReference type="PROSITE" id="PS51077"/>
    </source>
</evidence>
<dbReference type="InterPro" id="IPR029016">
    <property type="entry name" value="GAF-like_dom_sf"/>
</dbReference>
<dbReference type="PROSITE" id="PS51078">
    <property type="entry name" value="ICLR_ED"/>
    <property type="match status" value="1"/>
</dbReference>
<dbReference type="Pfam" id="PF09339">
    <property type="entry name" value="HTH_IclR"/>
    <property type="match status" value="1"/>
</dbReference>
<feature type="domain" description="HTH iclR-type" evidence="4">
    <location>
        <begin position="13"/>
        <end position="71"/>
    </location>
</feature>
<dbReference type="Gene3D" id="3.30.450.40">
    <property type="match status" value="1"/>
</dbReference>
<dbReference type="EMBL" id="JABMCI010000048">
    <property type="protein sequence ID" value="NUU16413.1"/>
    <property type="molecule type" value="Genomic_DNA"/>
</dbReference>
<dbReference type="AlphaFoldDB" id="A0A7Y5ZZK7"/>
<dbReference type="InterPro" id="IPR014757">
    <property type="entry name" value="Tscrpt_reg_IclR_C"/>
</dbReference>
<feature type="domain" description="IclR-ED" evidence="5">
    <location>
        <begin position="72"/>
        <end position="255"/>
    </location>
</feature>
<evidence type="ECO:0000256" key="2">
    <source>
        <dbReference type="ARBA" id="ARBA00023125"/>
    </source>
</evidence>
<gene>
    <name evidence="6" type="ORF">HP550_04020</name>
</gene>
<dbReference type="SUPFAM" id="SSF55781">
    <property type="entry name" value="GAF domain-like"/>
    <property type="match status" value="1"/>
</dbReference>
<evidence type="ECO:0000256" key="1">
    <source>
        <dbReference type="ARBA" id="ARBA00023015"/>
    </source>
</evidence>
<dbReference type="RefSeq" id="WP_175346314.1">
    <property type="nucleotide sequence ID" value="NZ_JABMCI010000048.1"/>
</dbReference>
<dbReference type="GO" id="GO:0003700">
    <property type="term" value="F:DNA-binding transcription factor activity"/>
    <property type="evidence" value="ECO:0007669"/>
    <property type="project" value="TreeGrafter"/>
</dbReference>
<keyword evidence="1" id="KW-0805">Transcription regulation</keyword>
<dbReference type="InterPro" id="IPR050707">
    <property type="entry name" value="HTH_MetabolicPath_Reg"/>
</dbReference>
<name>A0A7Y5ZZK7_9CELL</name>
<dbReference type="PROSITE" id="PS51077">
    <property type="entry name" value="HTH_ICLR"/>
    <property type="match status" value="1"/>
</dbReference>
<keyword evidence="2" id="KW-0238">DNA-binding</keyword>
<proteinExistence type="predicted"/>
<dbReference type="InterPro" id="IPR036390">
    <property type="entry name" value="WH_DNA-bd_sf"/>
</dbReference>
<dbReference type="PANTHER" id="PTHR30136:SF24">
    <property type="entry name" value="HTH-TYPE TRANSCRIPTIONAL REPRESSOR ALLR"/>
    <property type="match status" value="1"/>
</dbReference>
<dbReference type="Gene3D" id="1.10.10.10">
    <property type="entry name" value="Winged helix-like DNA-binding domain superfamily/Winged helix DNA-binding domain"/>
    <property type="match status" value="1"/>
</dbReference>
<dbReference type="GO" id="GO:0003677">
    <property type="term" value="F:DNA binding"/>
    <property type="evidence" value="ECO:0007669"/>
    <property type="project" value="UniProtKB-KW"/>
</dbReference>
<keyword evidence="7" id="KW-1185">Reference proteome</keyword>
<reference evidence="6 7" key="1">
    <citation type="submission" date="2020-05" db="EMBL/GenBank/DDBJ databases">
        <title>Genome Sequencing of Type Strains.</title>
        <authorList>
            <person name="Lemaire J.F."/>
            <person name="Inderbitzin P."/>
            <person name="Gregorio O.A."/>
            <person name="Collins S.B."/>
            <person name="Wespe N."/>
            <person name="Knight-Connoni V."/>
        </authorList>
    </citation>
    <scope>NUCLEOTIDE SEQUENCE [LARGE SCALE GENOMIC DNA]</scope>
    <source>
        <strain evidence="6 7">ATCC 25174</strain>
    </source>
</reference>
<keyword evidence="3" id="KW-0804">Transcription</keyword>